<sequence>MPPSPLPLPCLRLVEAPMVNQSDLAFRLLAVENGATSTWTQMYHTDAILNDRDALETLLKSLEVGRTASENLCKLSPAPLLIPRKVGGEESEEGNGPMRSSAASFCPQIVQLAGNDPESLVKAARKVEHLADGIDLNLGCPQNHAKMGHYGAYLLPKPDWPLVETLVSSLSRSVQLPISTKIRLTPTHADQTSILAKRLSLAGSDCVILHARFASTSRRRNGPADLGQVKRVVQTLRDEGLLRTEENDGDGVRRTAVITNGNVRGWSDVVKNLEYTGANGVMVGEPLLEDPSLFHPSLGKLSSPPSKAELSRRYLELCERYPGTGSDLFVARQHVRNMLCPRSFSFVQESEGKAAEARSRADLYQRRSVVEARVKSAQSVEDLREAIRLFEGQEEKVVM</sequence>
<dbReference type="Proteomes" id="UP000245626">
    <property type="component" value="Unassembled WGS sequence"/>
</dbReference>
<protein>
    <submittedName>
        <fullName evidence="1">FMN-linked oxidoreductase</fullName>
    </submittedName>
</protein>
<organism evidence="1 2">
    <name type="scientific">Violaceomyces palustris</name>
    <dbReference type="NCBI Taxonomy" id="1673888"/>
    <lineage>
        <taxon>Eukaryota</taxon>
        <taxon>Fungi</taxon>
        <taxon>Dikarya</taxon>
        <taxon>Basidiomycota</taxon>
        <taxon>Ustilaginomycotina</taxon>
        <taxon>Ustilaginomycetes</taxon>
        <taxon>Violaceomycetales</taxon>
        <taxon>Violaceomycetaceae</taxon>
        <taxon>Violaceomyces</taxon>
    </lineage>
</organism>
<dbReference type="EMBL" id="KZ820075">
    <property type="protein sequence ID" value="PWN49260.1"/>
    <property type="molecule type" value="Genomic_DNA"/>
</dbReference>
<accession>A0ACD0NU45</accession>
<keyword evidence="2" id="KW-1185">Reference proteome</keyword>
<proteinExistence type="predicted"/>
<evidence type="ECO:0000313" key="1">
    <source>
        <dbReference type="EMBL" id="PWN49260.1"/>
    </source>
</evidence>
<name>A0ACD0NU45_9BASI</name>
<reference evidence="1 2" key="1">
    <citation type="journal article" date="2018" name="Mol. Biol. Evol.">
        <title>Broad Genomic Sampling Reveals a Smut Pathogenic Ancestry of the Fungal Clade Ustilaginomycotina.</title>
        <authorList>
            <person name="Kijpornyongpan T."/>
            <person name="Mondo S.J."/>
            <person name="Barry K."/>
            <person name="Sandor L."/>
            <person name="Lee J."/>
            <person name="Lipzen A."/>
            <person name="Pangilinan J."/>
            <person name="LaButti K."/>
            <person name="Hainaut M."/>
            <person name="Henrissat B."/>
            <person name="Grigoriev I.V."/>
            <person name="Spatafora J.W."/>
            <person name="Aime M.C."/>
        </authorList>
    </citation>
    <scope>NUCLEOTIDE SEQUENCE [LARGE SCALE GENOMIC DNA]</scope>
    <source>
        <strain evidence="1 2">SA 807</strain>
    </source>
</reference>
<gene>
    <name evidence="1" type="ORF">IE53DRAFT_388540</name>
</gene>
<evidence type="ECO:0000313" key="2">
    <source>
        <dbReference type="Proteomes" id="UP000245626"/>
    </source>
</evidence>